<name>A0A645B9F6_9ZZZZ</name>
<reference evidence="2" key="1">
    <citation type="submission" date="2019-08" db="EMBL/GenBank/DDBJ databases">
        <authorList>
            <person name="Kucharzyk K."/>
            <person name="Murdoch R.W."/>
            <person name="Higgins S."/>
            <person name="Loffler F."/>
        </authorList>
    </citation>
    <scope>NUCLEOTIDE SEQUENCE</scope>
</reference>
<proteinExistence type="predicted"/>
<dbReference type="EMBL" id="VSSQ01017447">
    <property type="protein sequence ID" value="MPM59763.1"/>
    <property type="molecule type" value="Genomic_DNA"/>
</dbReference>
<keyword evidence="1" id="KW-0472">Membrane</keyword>
<accession>A0A645B9F6</accession>
<feature type="transmembrane region" description="Helical" evidence="1">
    <location>
        <begin position="20"/>
        <end position="37"/>
    </location>
</feature>
<keyword evidence="1" id="KW-0812">Transmembrane</keyword>
<sequence length="140" mass="16447">MKEFKFNKLTKKYTRRQLALSLLLTVSVIITSIGLFAKGSIFYGRLLGVVGLVAIFMSYTMIKKVRIIDDINYLVIQKDRFELNSNFAPKGKLFKFNDIRDVQFTMKGIKFKVGIRDYRISYSFLEEKDIEKVKSVFERY</sequence>
<gene>
    <name evidence="2" type="ORF">SDC9_106609</name>
</gene>
<comment type="caution">
    <text evidence="2">The sequence shown here is derived from an EMBL/GenBank/DDBJ whole genome shotgun (WGS) entry which is preliminary data.</text>
</comment>
<dbReference type="AlphaFoldDB" id="A0A645B9F6"/>
<protein>
    <recommendedName>
        <fullName evidence="3">DUF5673 domain-containing protein</fullName>
    </recommendedName>
</protein>
<evidence type="ECO:0000313" key="2">
    <source>
        <dbReference type="EMBL" id="MPM59763.1"/>
    </source>
</evidence>
<evidence type="ECO:0008006" key="3">
    <source>
        <dbReference type="Google" id="ProtNLM"/>
    </source>
</evidence>
<organism evidence="2">
    <name type="scientific">bioreactor metagenome</name>
    <dbReference type="NCBI Taxonomy" id="1076179"/>
    <lineage>
        <taxon>unclassified sequences</taxon>
        <taxon>metagenomes</taxon>
        <taxon>ecological metagenomes</taxon>
    </lineage>
</organism>
<feature type="transmembrane region" description="Helical" evidence="1">
    <location>
        <begin position="43"/>
        <end position="62"/>
    </location>
</feature>
<evidence type="ECO:0000256" key="1">
    <source>
        <dbReference type="SAM" id="Phobius"/>
    </source>
</evidence>
<keyword evidence="1" id="KW-1133">Transmembrane helix</keyword>